<dbReference type="GO" id="GO:0003723">
    <property type="term" value="F:RNA binding"/>
    <property type="evidence" value="ECO:0007669"/>
    <property type="project" value="UniProtKB-UniRule"/>
</dbReference>
<dbReference type="Proteomes" id="UP000179807">
    <property type="component" value="Unassembled WGS sequence"/>
</dbReference>
<dbReference type="VEuPathDB" id="TrichDB:TRFO_01901"/>
<dbReference type="SMART" id="SM00360">
    <property type="entry name" value="RRM"/>
    <property type="match status" value="2"/>
</dbReference>
<evidence type="ECO:0000256" key="2">
    <source>
        <dbReference type="ARBA" id="ARBA00022884"/>
    </source>
</evidence>
<accession>A0A1J4JMQ5</accession>
<dbReference type="RefSeq" id="XP_068351966.1">
    <property type="nucleotide sequence ID" value="XM_068490379.1"/>
</dbReference>
<dbReference type="PANTHER" id="PTHR24012">
    <property type="entry name" value="RNA BINDING PROTEIN"/>
    <property type="match status" value="1"/>
</dbReference>
<evidence type="ECO:0000313" key="6">
    <source>
        <dbReference type="Proteomes" id="UP000179807"/>
    </source>
</evidence>
<keyword evidence="1" id="KW-0677">Repeat</keyword>
<dbReference type="AlphaFoldDB" id="A0A1J4JMQ5"/>
<dbReference type="SUPFAM" id="SSF54928">
    <property type="entry name" value="RNA-binding domain, RBD"/>
    <property type="match status" value="2"/>
</dbReference>
<dbReference type="InterPro" id="IPR012677">
    <property type="entry name" value="Nucleotide-bd_a/b_plait_sf"/>
</dbReference>
<gene>
    <name evidence="5" type="ORF">TRFO_01901</name>
</gene>
<name>A0A1J4JMQ5_9EUKA</name>
<proteinExistence type="predicted"/>
<dbReference type="PROSITE" id="PS50102">
    <property type="entry name" value="RRM"/>
    <property type="match status" value="1"/>
</dbReference>
<dbReference type="EMBL" id="MLAK01001037">
    <property type="protein sequence ID" value="OHS98829.1"/>
    <property type="molecule type" value="Genomic_DNA"/>
</dbReference>
<dbReference type="GeneID" id="94825083"/>
<comment type="caution">
    <text evidence="5">The sequence shown here is derived from an EMBL/GenBank/DDBJ whole genome shotgun (WGS) entry which is preliminary data.</text>
</comment>
<dbReference type="InterPro" id="IPR035979">
    <property type="entry name" value="RBD_domain_sf"/>
</dbReference>
<evidence type="ECO:0000256" key="1">
    <source>
        <dbReference type="ARBA" id="ARBA00022737"/>
    </source>
</evidence>
<sequence>MTLRSMPTPGIIPQMSAIRFVNSQKIIPAPSLQLALHSSYTIQIEKLPESITHEKILEVASLFGDVIFCKPIFQHNRTIYQVLYKSKYSAQTAISEFNKMEINERKIYASFLEPENRASMSVLVKGIPSKVSIDSLLRQFQRFGDVVGYCPTKLDSPRWRCSISYQTYESAISAVAGMNKQVMMQDTKPITVIFSRKRFNSEVLNSSRNKHRIRLPIVKPSREQSEVM</sequence>
<keyword evidence="6" id="KW-1185">Reference proteome</keyword>
<evidence type="ECO:0000256" key="3">
    <source>
        <dbReference type="PROSITE-ProRule" id="PRU00176"/>
    </source>
</evidence>
<dbReference type="CDD" id="cd00590">
    <property type="entry name" value="RRM_SF"/>
    <property type="match status" value="2"/>
</dbReference>
<dbReference type="InterPro" id="IPR000504">
    <property type="entry name" value="RRM_dom"/>
</dbReference>
<dbReference type="Gene3D" id="3.30.70.330">
    <property type="match status" value="2"/>
</dbReference>
<dbReference type="Pfam" id="PF00076">
    <property type="entry name" value="RRM_1"/>
    <property type="match status" value="2"/>
</dbReference>
<organism evidence="5 6">
    <name type="scientific">Tritrichomonas foetus</name>
    <dbReference type="NCBI Taxonomy" id="1144522"/>
    <lineage>
        <taxon>Eukaryota</taxon>
        <taxon>Metamonada</taxon>
        <taxon>Parabasalia</taxon>
        <taxon>Tritrichomonadida</taxon>
        <taxon>Tritrichomonadidae</taxon>
        <taxon>Tritrichomonas</taxon>
    </lineage>
</organism>
<feature type="domain" description="RRM" evidence="4">
    <location>
        <begin position="120"/>
        <end position="197"/>
    </location>
</feature>
<evidence type="ECO:0000313" key="5">
    <source>
        <dbReference type="EMBL" id="OHS98829.1"/>
    </source>
</evidence>
<evidence type="ECO:0000259" key="4">
    <source>
        <dbReference type="PROSITE" id="PS50102"/>
    </source>
</evidence>
<keyword evidence="2 3" id="KW-0694">RNA-binding</keyword>
<protein>
    <submittedName>
        <fullName evidence="5">RNA-binding protein</fullName>
    </submittedName>
</protein>
<reference evidence="5" key="1">
    <citation type="submission" date="2016-10" db="EMBL/GenBank/DDBJ databases">
        <authorList>
            <person name="Benchimol M."/>
            <person name="Almeida L.G."/>
            <person name="Vasconcelos A.T."/>
            <person name="Perreira-Neves A."/>
            <person name="Rosa I.A."/>
            <person name="Tasca T."/>
            <person name="Bogo M.R."/>
            <person name="de Souza W."/>
        </authorList>
    </citation>
    <scope>NUCLEOTIDE SEQUENCE [LARGE SCALE GENOMIC DNA]</scope>
    <source>
        <strain evidence="5">K</strain>
    </source>
</reference>